<dbReference type="EMBL" id="NEVK01000006">
    <property type="protein sequence ID" value="OZI17969.1"/>
    <property type="molecule type" value="Genomic_DNA"/>
</dbReference>
<name>A0A261QYW9_9BORD</name>
<evidence type="ECO:0000259" key="5">
    <source>
        <dbReference type="PROSITE" id="PS51898"/>
    </source>
</evidence>
<comment type="caution">
    <text evidence="6">The sequence shown here is derived from an EMBL/GenBank/DDBJ whole genome shotgun (WGS) entry which is preliminary data.</text>
</comment>
<dbReference type="Pfam" id="PF00589">
    <property type="entry name" value="Phage_integrase"/>
    <property type="match status" value="1"/>
</dbReference>
<sequence>MGRKRLTNTHLSLRVYVKHGRYRDTYYTIIAGKYHGLGNDRAHAERKARELHGGAYVRGTIADMCLSFIAFQRDLIASGDPSALAPRTVDDYESAFMVHIIPKFGHMKPSEFRPSHKGKYLDLMRAKGRGVRANREMAALGSAFNYGIRRGMAEVNPCHGVSRNPERPRSRRPEKVEVNAFLQIAQKRGEGSYMTALIGLMVGITGRRRAEVLELQKSAITEGHVRVVAAKRKAGEAERVYEIQWTPLLRQLLGEALRMSQKHDNDYVFTSRSGAPYTDSGFKANWSKIMHAYVLAGGERFTAHDLRAMYVTEMIEQGRNPETHKNPATTRRVYDRRRKVKVQPLA</sequence>
<organism evidence="6 7">
    <name type="scientific">Bordetella genomosp. 7</name>
    <dbReference type="NCBI Taxonomy" id="1416805"/>
    <lineage>
        <taxon>Bacteria</taxon>
        <taxon>Pseudomonadati</taxon>
        <taxon>Pseudomonadota</taxon>
        <taxon>Betaproteobacteria</taxon>
        <taxon>Burkholderiales</taxon>
        <taxon>Alcaligenaceae</taxon>
        <taxon>Bordetella</taxon>
    </lineage>
</organism>
<dbReference type="InterPro" id="IPR050808">
    <property type="entry name" value="Phage_Integrase"/>
</dbReference>
<dbReference type="InterPro" id="IPR002104">
    <property type="entry name" value="Integrase_catalytic"/>
</dbReference>
<gene>
    <name evidence="6" type="ORF">CAL19_12885</name>
</gene>
<keyword evidence="4" id="KW-0233">DNA recombination</keyword>
<dbReference type="InterPro" id="IPR013762">
    <property type="entry name" value="Integrase-like_cat_sf"/>
</dbReference>
<evidence type="ECO:0000256" key="4">
    <source>
        <dbReference type="ARBA" id="ARBA00023172"/>
    </source>
</evidence>
<dbReference type="RefSeq" id="WP_094796992.1">
    <property type="nucleotide sequence ID" value="NZ_NEVK01000006.1"/>
</dbReference>
<feature type="domain" description="Tyr recombinase" evidence="5">
    <location>
        <begin position="166"/>
        <end position="346"/>
    </location>
</feature>
<dbReference type="Proteomes" id="UP000216947">
    <property type="component" value="Unassembled WGS sequence"/>
</dbReference>
<dbReference type="InterPro" id="IPR011010">
    <property type="entry name" value="DNA_brk_join_enz"/>
</dbReference>
<dbReference type="InterPro" id="IPR010998">
    <property type="entry name" value="Integrase_recombinase_N"/>
</dbReference>
<dbReference type="GO" id="GO:0006310">
    <property type="term" value="P:DNA recombination"/>
    <property type="evidence" value="ECO:0007669"/>
    <property type="project" value="UniProtKB-KW"/>
</dbReference>
<dbReference type="GO" id="GO:0015074">
    <property type="term" value="P:DNA integration"/>
    <property type="evidence" value="ECO:0007669"/>
    <property type="project" value="UniProtKB-KW"/>
</dbReference>
<keyword evidence="2" id="KW-0229">DNA integration</keyword>
<dbReference type="SUPFAM" id="SSF56349">
    <property type="entry name" value="DNA breaking-rejoining enzymes"/>
    <property type="match status" value="1"/>
</dbReference>
<keyword evidence="7" id="KW-1185">Reference proteome</keyword>
<accession>A0A261QYW9</accession>
<dbReference type="PANTHER" id="PTHR30629">
    <property type="entry name" value="PROPHAGE INTEGRASE"/>
    <property type="match status" value="1"/>
</dbReference>
<keyword evidence="3" id="KW-0238">DNA-binding</keyword>
<proteinExistence type="inferred from homology"/>
<protein>
    <recommendedName>
        <fullName evidence="5">Tyr recombinase domain-containing protein</fullName>
    </recommendedName>
</protein>
<dbReference type="AlphaFoldDB" id="A0A261QYW9"/>
<evidence type="ECO:0000313" key="6">
    <source>
        <dbReference type="EMBL" id="OZI17969.1"/>
    </source>
</evidence>
<reference evidence="7" key="1">
    <citation type="submission" date="2017-05" db="EMBL/GenBank/DDBJ databases">
        <title>Complete and WGS of Bordetella genogroups.</title>
        <authorList>
            <person name="Spilker T."/>
            <person name="Lipuma J."/>
        </authorList>
    </citation>
    <scope>NUCLEOTIDE SEQUENCE [LARGE SCALE GENOMIC DNA]</scope>
    <source>
        <strain evidence="7">AU18089</strain>
    </source>
</reference>
<dbReference type="Gene3D" id="1.10.443.10">
    <property type="entry name" value="Intergrase catalytic core"/>
    <property type="match status" value="1"/>
</dbReference>
<evidence type="ECO:0000256" key="3">
    <source>
        <dbReference type="ARBA" id="ARBA00023125"/>
    </source>
</evidence>
<dbReference type="GO" id="GO:0003677">
    <property type="term" value="F:DNA binding"/>
    <property type="evidence" value="ECO:0007669"/>
    <property type="project" value="UniProtKB-KW"/>
</dbReference>
<dbReference type="Gene3D" id="1.10.150.130">
    <property type="match status" value="1"/>
</dbReference>
<evidence type="ECO:0000256" key="2">
    <source>
        <dbReference type="ARBA" id="ARBA00022908"/>
    </source>
</evidence>
<evidence type="ECO:0000313" key="7">
    <source>
        <dbReference type="Proteomes" id="UP000216947"/>
    </source>
</evidence>
<comment type="similarity">
    <text evidence="1">Belongs to the 'phage' integrase family.</text>
</comment>
<dbReference type="PROSITE" id="PS51898">
    <property type="entry name" value="TYR_RECOMBINASE"/>
    <property type="match status" value="1"/>
</dbReference>
<evidence type="ECO:0000256" key="1">
    <source>
        <dbReference type="ARBA" id="ARBA00008857"/>
    </source>
</evidence>
<dbReference type="PANTHER" id="PTHR30629:SF2">
    <property type="entry name" value="PROPHAGE INTEGRASE INTS-RELATED"/>
    <property type="match status" value="1"/>
</dbReference>